<evidence type="ECO:0000313" key="3">
    <source>
        <dbReference type="Proteomes" id="UP000319731"/>
    </source>
</evidence>
<evidence type="ECO:0000313" key="2">
    <source>
        <dbReference type="EMBL" id="TPX38115.1"/>
    </source>
</evidence>
<name>A0A507CJT6_9FUNG</name>
<protein>
    <submittedName>
        <fullName evidence="2">Uncharacterized protein</fullName>
    </submittedName>
</protein>
<proteinExistence type="predicted"/>
<dbReference type="OrthoDB" id="2138957at2759"/>
<comment type="caution">
    <text evidence="2">The sequence shown here is derived from an EMBL/GenBank/DDBJ whole genome shotgun (WGS) entry which is preliminary data.</text>
</comment>
<dbReference type="Proteomes" id="UP000319731">
    <property type="component" value="Unassembled WGS sequence"/>
</dbReference>
<organism evidence="2 3">
    <name type="scientific">Synchytrium microbalum</name>
    <dbReference type="NCBI Taxonomy" id="1806994"/>
    <lineage>
        <taxon>Eukaryota</taxon>
        <taxon>Fungi</taxon>
        <taxon>Fungi incertae sedis</taxon>
        <taxon>Chytridiomycota</taxon>
        <taxon>Chytridiomycota incertae sedis</taxon>
        <taxon>Chytridiomycetes</taxon>
        <taxon>Synchytriales</taxon>
        <taxon>Synchytriaceae</taxon>
        <taxon>Synchytrium</taxon>
    </lineage>
</organism>
<feature type="region of interest" description="Disordered" evidence="1">
    <location>
        <begin position="198"/>
        <end position="262"/>
    </location>
</feature>
<reference evidence="2 3" key="1">
    <citation type="journal article" date="2019" name="Sci. Rep.">
        <title>Comparative genomics of chytrid fungi reveal insights into the obligate biotrophic and pathogenic lifestyle of Synchytrium endobioticum.</title>
        <authorList>
            <person name="van de Vossenberg B.T.L.H."/>
            <person name="Warris S."/>
            <person name="Nguyen H.D.T."/>
            <person name="van Gent-Pelzer M.P.E."/>
            <person name="Joly D.L."/>
            <person name="van de Geest H.C."/>
            <person name="Bonants P.J.M."/>
            <person name="Smith D.S."/>
            <person name="Levesque C.A."/>
            <person name="van der Lee T.A.J."/>
        </authorList>
    </citation>
    <scope>NUCLEOTIDE SEQUENCE [LARGE SCALE GENOMIC DNA]</scope>
    <source>
        <strain evidence="2 3">JEL517</strain>
    </source>
</reference>
<dbReference type="RefSeq" id="XP_031027830.1">
    <property type="nucleotide sequence ID" value="XM_031166288.1"/>
</dbReference>
<evidence type="ECO:0000256" key="1">
    <source>
        <dbReference type="SAM" id="MobiDB-lite"/>
    </source>
</evidence>
<feature type="compositionally biased region" description="Low complexity" evidence="1">
    <location>
        <begin position="198"/>
        <end position="257"/>
    </location>
</feature>
<sequence length="430" mass="44878">MDPRTNNGIGSWFRADNSQDSTNGNSWCSFPYKDYSMGFAPDLQAMTAGSNAVYPNPLWNKYGGQYCGLEAWVYNPANGRNITMFIIDGFAHEWVKTPGSIDLMLGAYTSLAGNYPSSKNNVLSGVQWGFTGRRSQKYSFGGAGDATDSRAATGGSCSASTDCQSLCCTSAGKCTSAGSGCIASISSNKLVAESSSVVSSTSPSGVSAAQNGSPSSVPLAESSTSPSSTPATQTGGPSASPSAKSSTSQSNTPSIQNGDTLSQVTTNAPTAFLGTNNGMGSWFRADNSQDSTNGHSWCSFPYEDYSMGFAPALQTMTAGTNAVYPNPLWSEYGSQYCGLEAWVYNPANGRNISMYIIDAFGNEWVKTPGSIDFMLGAFITLAGTVPANKSVVLDGVQWGFTGRRSQKYSFGGVGDTGLAANPWDSSASTS</sequence>
<keyword evidence="3" id="KW-1185">Reference proteome</keyword>
<gene>
    <name evidence="2" type="ORF">SmJEL517_g00358</name>
</gene>
<dbReference type="AlphaFoldDB" id="A0A507CJT6"/>
<dbReference type="GeneID" id="42001585"/>
<accession>A0A507CJT6</accession>
<dbReference type="EMBL" id="QEAO01000001">
    <property type="protein sequence ID" value="TPX38115.1"/>
    <property type="molecule type" value="Genomic_DNA"/>
</dbReference>